<proteinExistence type="predicted"/>
<protein>
    <recommendedName>
        <fullName evidence="1">F-box domain-containing protein</fullName>
    </recommendedName>
</protein>
<accession>A0A319BNJ7</accession>
<evidence type="ECO:0000313" key="2">
    <source>
        <dbReference type="EMBL" id="PYH64778.1"/>
    </source>
</evidence>
<sequence length="407" mass="46455">MASVTLESLPVELIEEIVAWLDFHDHCALRLTGRTISVKSSNAAFRNYFLSKKLEVAEAPLEQFVGITQPGRFGLWVQDLTLYAPPSQSYVEDEDTGELFPINPRIIELLAQGFENIRDNSPHDEPLSITLRILGEGVKRNAAARVFRVTLSALRSTGLSVLSLDGFADGFYHRPVGHGSFPISEFPEALYGGSTADLNRLATTFHTCRKIRLGLAHDIYKFDSESVREFNFSRNRLFELPPSYEEARESTRSLSEFLNLCAPTLEELHLSWESDPFEDTAGVVENTYFFRRVQESCRFSILKRCTLCHLHMSEATLLAFFHPLTRLEYIRLDYISIDGEYDEFFRLLSTTMPELNYLRLQSMFDATGVLRYPGEPRENRIPRPKNILRFPGIIRTGADARRLVVGR</sequence>
<dbReference type="SUPFAM" id="SSF52047">
    <property type="entry name" value="RNI-like"/>
    <property type="match status" value="1"/>
</dbReference>
<reference evidence="2" key="1">
    <citation type="submission" date="2016-12" db="EMBL/GenBank/DDBJ databases">
        <title>The genomes of Aspergillus section Nigri reveals drivers in fungal speciation.</title>
        <authorList>
            <consortium name="DOE Joint Genome Institute"/>
            <person name="Vesth T.C."/>
            <person name="Nybo J."/>
            <person name="Theobald S."/>
            <person name="Brandl J."/>
            <person name="Frisvad J.C."/>
            <person name="Nielsen K.F."/>
            <person name="Lyhne E.K."/>
            <person name="Kogle M.E."/>
            <person name="Kuo A."/>
            <person name="Riley R."/>
            <person name="Clum A."/>
            <person name="Nolan M."/>
            <person name="Lipzen A."/>
            <person name="Salamov A."/>
            <person name="Henrissat B."/>
            <person name="Wiebenga A."/>
            <person name="De Vries R.P."/>
            <person name="Grigoriev I.V."/>
            <person name="Mortensen U.H."/>
            <person name="Andersen M.R."/>
            <person name="Baker S.E."/>
        </authorList>
    </citation>
    <scope>NUCLEOTIDE SEQUENCE [LARGE SCALE GENOMIC DNA]</scope>
    <source>
        <strain evidence="2">CBS 113365</strain>
    </source>
</reference>
<dbReference type="RefSeq" id="XP_025558572.1">
    <property type="nucleotide sequence ID" value="XM_025704284.1"/>
</dbReference>
<gene>
    <name evidence="2" type="ORF">BO88DRAFT_373599</name>
</gene>
<organism evidence="2 3">
    <name type="scientific">Aspergillus vadensis (strain CBS 113365 / IMI 142717 / IBT 24658)</name>
    <dbReference type="NCBI Taxonomy" id="1448311"/>
    <lineage>
        <taxon>Eukaryota</taxon>
        <taxon>Fungi</taxon>
        <taxon>Dikarya</taxon>
        <taxon>Ascomycota</taxon>
        <taxon>Pezizomycotina</taxon>
        <taxon>Eurotiomycetes</taxon>
        <taxon>Eurotiomycetidae</taxon>
        <taxon>Eurotiales</taxon>
        <taxon>Aspergillaceae</taxon>
        <taxon>Aspergillus</taxon>
        <taxon>Aspergillus subgen. Circumdati</taxon>
    </lineage>
</organism>
<dbReference type="Proteomes" id="UP000248405">
    <property type="component" value="Unassembled WGS sequence"/>
</dbReference>
<dbReference type="GeneID" id="37208876"/>
<dbReference type="OrthoDB" id="3886018at2759"/>
<evidence type="ECO:0000259" key="1">
    <source>
        <dbReference type="PROSITE" id="PS50181"/>
    </source>
</evidence>
<feature type="domain" description="F-box" evidence="1">
    <location>
        <begin position="3"/>
        <end position="48"/>
    </location>
</feature>
<keyword evidence="3" id="KW-1185">Reference proteome</keyword>
<name>A0A319BNJ7_ASPVC</name>
<dbReference type="EMBL" id="KZ821641">
    <property type="protein sequence ID" value="PYH64778.1"/>
    <property type="molecule type" value="Genomic_DNA"/>
</dbReference>
<dbReference type="InterPro" id="IPR001810">
    <property type="entry name" value="F-box_dom"/>
</dbReference>
<evidence type="ECO:0000313" key="3">
    <source>
        <dbReference type="Proteomes" id="UP000248405"/>
    </source>
</evidence>
<dbReference type="AlphaFoldDB" id="A0A319BNJ7"/>
<dbReference type="PROSITE" id="PS50181">
    <property type="entry name" value="FBOX"/>
    <property type="match status" value="1"/>
</dbReference>